<accession>A0A2U3Q8M3</accession>
<evidence type="ECO:0000259" key="3">
    <source>
        <dbReference type="Pfam" id="PF13579"/>
    </source>
</evidence>
<dbReference type="Gene3D" id="3.40.50.2000">
    <property type="entry name" value="Glycogen Phosphorylase B"/>
    <property type="match status" value="2"/>
</dbReference>
<dbReference type="RefSeq" id="WP_347338408.1">
    <property type="nucleotide sequence ID" value="NZ_LS398110.1"/>
</dbReference>
<dbReference type="PANTHER" id="PTHR46401">
    <property type="entry name" value="GLYCOSYLTRANSFERASE WBBK-RELATED"/>
    <property type="match status" value="1"/>
</dbReference>
<evidence type="ECO:0000259" key="2">
    <source>
        <dbReference type="Pfam" id="PF00534"/>
    </source>
</evidence>
<dbReference type="GO" id="GO:0016757">
    <property type="term" value="F:glycosyltransferase activity"/>
    <property type="evidence" value="ECO:0007669"/>
    <property type="project" value="InterPro"/>
</dbReference>
<dbReference type="Pfam" id="PF13579">
    <property type="entry name" value="Glyco_trans_4_4"/>
    <property type="match status" value="1"/>
</dbReference>
<feature type="domain" description="Glycosyl transferase family 1" evidence="2">
    <location>
        <begin position="215"/>
        <end position="372"/>
    </location>
</feature>
<dbReference type="Pfam" id="PF00534">
    <property type="entry name" value="Glycos_transf_1"/>
    <property type="match status" value="1"/>
</dbReference>
<sequence>MFSRKIRVLHIIASVDPAYGGPVEGIIQQDRVSRWIEREIVSLDPPDAEFLHNFPIKTYALGSYKTGQDWSKFLRRYGVTGKLIPWLKSHVGEYDCVVVNGLWNFSTFAASRVLPGSGVPYFVFTHGMLDPWFRDNFRAKHALKQCFWLFSEGRLLSRANAVLFTTQEERELASTMFWGFEYNKRVIGYGTSSPPPVTAAQEGSFRATVPQLKARSFLLFLSRIHPKKGCDLLIEAFSKLASEHSGTDIVIAGPDPSGMIDGLRKLAADCGIAERVHFPGMLTGEAKWGAFNCAEAFALPSHSENFGIVVAEALGCGTPVLLSNKVNIWREVEAAGAGFIEENSLEGTTSALSKFLNLAPEERQQMKLNARNCFEQYFNIEKNVEAFEKLAADTVGKQ</sequence>
<dbReference type="KEGG" id="bvz:BRAD3257_6861"/>
<evidence type="ECO:0000313" key="4">
    <source>
        <dbReference type="EMBL" id="SPP97730.1"/>
    </source>
</evidence>
<dbReference type="PANTHER" id="PTHR46401:SF2">
    <property type="entry name" value="GLYCOSYLTRANSFERASE WBBK-RELATED"/>
    <property type="match status" value="1"/>
</dbReference>
<feature type="domain" description="Glycosyltransferase subfamily 4-like N-terminal" evidence="3">
    <location>
        <begin position="81"/>
        <end position="188"/>
    </location>
</feature>
<dbReference type="InterPro" id="IPR028098">
    <property type="entry name" value="Glyco_trans_4-like_N"/>
</dbReference>
<dbReference type="Proteomes" id="UP000246085">
    <property type="component" value="Chromosome BRAD3257"/>
</dbReference>
<evidence type="ECO:0000256" key="1">
    <source>
        <dbReference type="ARBA" id="ARBA00022679"/>
    </source>
</evidence>
<protein>
    <submittedName>
        <fullName evidence="4">Glycosyl transferase group 1</fullName>
    </submittedName>
</protein>
<proteinExistence type="predicted"/>
<keyword evidence="1 4" id="KW-0808">Transferase</keyword>
<gene>
    <name evidence="4" type="ORF">BRAD3257_6861</name>
</gene>
<reference evidence="4 5" key="1">
    <citation type="submission" date="2018-03" db="EMBL/GenBank/DDBJ databases">
        <authorList>
            <person name="Gully D."/>
        </authorList>
    </citation>
    <scope>NUCLEOTIDE SEQUENCE [LARGE SCALE GENOMIC DNA]</scope>
    <source>
        <strain evidence="4">ORS3257</strain>
    </source>
</reference>
<dbReference type="GO" id="GO:0009103">
    <property type="term" value="P:lipopolysaccharide biosynthetic process"/>
    <property type="evidence" value="ECO:0007669"/>
    <property type="project" value="TreeGrafter"/>
</dbReference>
<name>A0A2U3Q8M3_9BRAD</name>
<organism evidence="4 5">
    <name type="scientific">Bradyrhizobium vignae</name>
    <dbReference type="NCBI Taxonomy" id="1549949"/>
    <lineage>
        <taxon>Bacteria</taxon>
        <taxon>Pseudomonadati</taxon>
        <taxon>Pseudomonadota</taxon>
        <taxon>Alphaproteobacteria</taxon>
        <taxon>Hyphomicrobiales</taxon>
        <taxon>Nitrobacteraceae</taxon>
        <taxon>Bradyrhizobium</taxon>
    </lineage>
</organism>
<dbReference type="SUPFAM" id="SSF53756">
    <property type="entry name" value="UDP-Glycosyltransferase/glycogen phosphorylase"/>
    <property type="match status" value="1"/>
</dbReference>
<dbReference type="EMBL" id="LS398110">
    <property type="protein sequence ID" value="SPP97730.1"/>
    <property type="molecule type" value="Genomic_DNA"/>
</dbReference>
<dbReference type="InterPro" id="IPR001296">
    <property type="entry name" value="Glyco_trans_1"/>
</dbReference>
<evidence type="ECO:0000313" key="5">
    <source>
        <dbReference type="Proteomes" id="UP000246085"/>
    </source>
</evidence>
<dbReference type="AlphaFoldDB" id="A0A2U3Q8M3"/>